<dbReference type="PANTHER" id="PTHR33923">
    <property type="entry name" value="CALMODULIN-BINDING PROTEIN-RELATED"/>
    <property type="match status" value="1"/>
</dbReference>
<dbReference type="Proteomes" id="UP000554482">
    <property type="component" value="Unassembled WGS sequence"/>
</dbReference>
<evidence type="ECO:0000256" key="1">
    <source>
        <dbReference type="SAM" id="MobiDB-lite"/>
    </source>
</evidence>
<feature type="compositionally biased region" description="Basic and acidic residues" evidence="1">
    <location>
        <begin position="39"/>
        <end position="49"/>
    </location>
</feature>
<feature type="region of interest" description="Disordered" evidence="1">
    <location>
        <begin position="617"/>
        <end position="652"/>
    </location>
</feature>
<feature type="region of interest" description="Disordered" evidence="1">
    <location>
        <begin position="1"/>
        <end position="190"/>
    </location>
</feature>
<feature type="compositionally biased region" description="Polar residues" evidence="1">
    <location>
        <begin position="28"/>
        <end position="38"/>
    </location>
</feature>
<dbReference type="OrthoDB" id="1304871at2759"/>
<accession>A0A7J6WSJ2</accession>
<sequence>MVQRKAPDKLGIQADSKNYVKPEKRSTTQKLSTSQNQENRNKGGSELKKIMKKSRSIKRSDCDITRSNSMKRGAKSRPAKSPAPGSNKMVAPVTPQKPTPLKIPETSPNYMKSTSSSIARKERSQVSPQSSKTSCDSNSPGRKDTIFPKLSSASGHKPGKTLTKTSSLRPVRTLTKTSSNKASRTSMKKNSGVALYTDQTVRKATCSSTLKDSKFPTYVMLHSGGTESEGTSVVKVCPYTYCSLNGHHHAQLPPLKTFLSARRRLLKTQKSMRLKSLSSMSRKLSGKPNKDIHQGQMVFNKDPEISENNSAGSAIAPLIKGEPLDFFVEIYAQQQEEGNKSVGRNIDDGNEVKKDLSVDLGVLKSSSYLPKDGVETEDNDGERYEDLPDASSHSATSFEDDIDLFMEDMDISMFSFKDVQKEKSDDGVGSPYFIGVETNLAYRSSRVESAESESDGSTSEATSMDWEEGEVVDTHLDDKADCSKITSDEHDPIMCLHGFTYTLLEDELTFNSDEIVINCYEDVPVNEELEIVHKEDNQYIEKEFDGVDQALEIELSGNISSDDLNIFSSQDLHNPLPYSEDAIEKSITIFNEKDDNFICDVSSDAAIYPLEEHTHNLLDDEKPTGSNVEHMTKSEQQEDNFSEHDINHSTLPEDPDADAEVALCLQESEDKECKVEVEISESADLETDMVIATGKDFNLNNLRVDANVGDDARKVAANEDQLVGLEQKIYTLLDEHICSEGNILKSVEGCSILGDKMEEDGTRAEKITIANAGSGAKEETHTNGINYNKPVRCKRPTEDYEEPREFNPRGPRFLPLEPEEDPETVDLRHQMMDERKNSEEWMVDYALRQAVNKLAPARKRKVALLVEAFETVIPLPRYEIHLPHTPTSFTHTRFMQTCS</sequence>
<evidence type="ECO:0000259" key="2">
    <source>
        <dbReference type="SMART" id="SM01054"/>
    </source>
</evidence>
<dbReference type="SMART" id="SM01054">
    <property type="entry name" value="CaM_binding"/>
    <property type="match status" value="1"/>
</dbReference>
<dbReference type="EMBL" id="JABWDY010011302">
    <property type="protein sequence ID" value="KAF5199927.1"/>
    <property type="molecule type" value="Genomic_DNA"/>
</dbReference>
<gene>
    <name evidence="3" type="ORF">FRX31_010484</name>
</gene>
<reference evidence="3 4" key="1">
    <citation type="submission" date="2020-06" db="EMBL/GenBank/DDBJ databases">
        <title>Transcriptomic and genomic resources for Thalictrum thalictroides and T. hernandezii: Facilitating candidate gene discovery in an emerging model plant lineage.</title>
        <authorList>
            <person name="Arias T."/>
            <person name="Riano-Pachon D.M."/>
            <person name="Di Stilio V.S."/>
        </authorList>
    </citation>
    <scope>NUCLEOTIDE SEQUENCE [LARGE SCALE GENOMIC DNA]</scope>
    <source>
        <strain evidence="4">cv. WT478/WT964</strain>
        <tissue evidence="3">Leaves</tissue>
    </source>
</reference>
<feature type="compositionally biased region" description="Polar residues" evidence="1">
    <location>
        <begin position="125"/>
        <end position="140"/>
    </location>
</feature>
<feature type="compositionally biased region" description="Basic and acidic residues" evidence="1">
    <location>
        <begin position="630"/>
        <end position="647"/>
    </location>
</feature>
<feature type="region of interest" description="Disordered" evidence="1">
    <location>
        <begin position="445"/>
        <end position="467"/>
    </location>
</feature>
<feature type="compositionally biased region" description="Polar residues" evidence="1">
    <location>
        <begin position="162"/>
        <end position="189"/>
    </location>
</feature>
<feature type="compositionally biased region" description="Polar residues" evidence="1">
    <location>
        <begin position="106"/>
        <end position="118"/>
    </location>
</feature>
<dbReference type="PANTHER" id="PTHR33923:SF2">
    <property type="entry name" value="CALMODULIN-BINDING PROTEIN-RELATED"/>
    <property type="match status" value="1"/>
</dbReference>
<feature type="compositionally biased region" description="Basic and acidic residues" evidence="1">
    <location>
        <begin position="797"/>
        <end position="807"/>
    </location>
</feature>
<protein>
    <submittedName>
        <fullName evidence="3">Calmodulin-binding domain</fullName>
    </submittedName>
</protein>
<organism evidence="3 4">
    <name type="scientific">Thalictrum thalictroides</name>
    <name type="common">Rue-anemone</name>
    <name type="synonym">Anemone thalictroides</name>
    <dbReference type="NCBI Taxonomy" id="46969"/>
    <lineage>
        <taxon>Eukaryota</taxon>
        <taxon>Viridiplantae</taxon>
        <taxon>Streptophyta</taxon>
        <taxon>Embryophyta</taxon>
        <taxon>Tracheophyta</taxon>
        <taxon>Spermatophyta</taxon>
        <taxon>Magnoliopsida</taxon>
        <taxon>Ranunculales</taxon>
        <taxon>Ranunculaceae</taxon>
        <taxon>Thalictroideae</taxon>
        <taxon>Thalictrum</taxon>
    </lineage>
</organism>
<dbReference type="GO" id="GO:0005516">
    <property type="term" value="F:calmodulin binding"/>
    <property type="evidence" value="ECO:0007669"/>
    <property type="project" value="InterPro"/>
</dbReference>
<keyword evidence="4" id="KW-1185">Reference proteome</keyword>
<feature type="region of interest" description="Disordered" evidence="1">
    <location>
        <begin position="797"/>
        <end position="819"/>
    </location>
</feature>
<dbReference type="InterPro" id="IPR012417">
    <property type="entry name" value="CaM-bd_dom_pln"/>
</dbReference>
<feature type="region of interest" description="Disordered" evidence="1">
    <location>
        <begin position="368"/>
        <end position="395"/>
    </location>
</feature>
<dbReference type="AlphaFoldDB" id="A0A7J6WSJ2"/>
<name>A0A7J6WSJ2_THATH</name>
<dbReference type="Pfam" id="PF07839">
    <property type="entry name" value="CaM_binding"/>
    <property type="match status" value="1"/>
</dbReference>
<feature type="domain" description="Calmodulin-binding" evidence="2">
    <location>
        <begin position="764"/>
        <end position="874"/>
    </location>
</feature>
<dbReference type="InterPro" id="IPR044681">
    <property type="entry name" value="PICBP-like"/>
</dbReference>
<evidence type="ECO:0000313" key="4">
    <source>
        <dbReference type="Proteomes" id="UP000554482"/>
    </source>
</evidence>
<evidence type="ECO:0000313" key="3">
    <source>
        <dbReference type="EMBL" id="KAF5199927.1"/>
    </source>
</evidence>
<proteinExistence type="predicted"/>
<comment type="caution">
    <text evidence="3">The sequence shown here is derived from an EMBL/GenBank/DDBJ whole genome shotgun (WGS) entry which is preliminary data.</text>
</comment>